<reference evidence="3 4" key="1">
    <citation type="submission" date="2019-03" db="EMBL/GenBank/DDBJ databases">
        <authorList>
            <person name="Gaulin E."/>
            <person name="Dumas B."/>
        </authorList>
    </citation>
    <scope>NUCLEOTIDE SEQUENCE [LARGE SCALE GENOMIC DNA]</scope>
    <source>
        <strain evidence="3">CBS 568.67</strain>
    </source>
</reference>
<proteinExistence type="predicted"/>
<dbReference type="AlphaFoldDB" id="A0A485LA67"/>
<feature type="domain" description="PX" evidence="1">
    <location>
        <begin position="1"/>
        <end position="123"/>
    </location>
</feature>
<dbReference type="GO" id="GO:0035091">
    <property type="term" value="F:phosphatidylinositol binding"/>
    <property type="evidence" value="ECO:0007669"/>
    <property type="project" value="InterPro"/>
</dbReference>
<dbReference type="EMBL" id="VJMH01006378">
    <property type="protein sequence ID" value="KAF0690410.1"/>
    <property type="molecule type" value="Genomic_DNA"/>
</dbReference>
<evidence type="ECO:0000313" key="4">
    <source>
        <dbReference type="Proteomes" id="UP000332933"/>
    </source>
</evidence>
<dbReference type="InterPro" id="IPR036871">
    <property type="entry name" value="PX_dom_sf"/>
</dbReference>
<dbReference type="SUPFAM" id="SSF64268">
    <property type="entry name" value="PX domain"/>
    <property type="match status" value="1"/>
</dbReference>
<name>A0A485LA67_9STRA</name>
<dbReference type="OrthoDB" id="428895at2759"/>
<protein>
    <submittedName>
        <fullName evidence="3">Aste57867_18142 protein</fullName>
    </submittedName>
</protein>
<evidence type="ECO:0000313" key="2">
    <source>
        <dbReference type="EMBL" id="KAF0690410.1"/>
    </source>
</evidence>
<evidence type="ECO:0000313" key="3">
    <source>
        <dbReference type="EMBL" id="VFT94880.1"/>
    </source>
</evidence>
<dbReference type="InterPro" id="IPR001683">
    <property type="entry name" value="PX_dom"/>
</dbReference>
<sequence>MVIPGLKVSVPAFEKVPGVGLAPPHVEFEVERNYQDQFLSFKCRYSDFRQLMEKLKQAKDMDQGFPEFPPKIVQLPYILPSDAKLEERRAMLNAFVKELPHAELTLENTEAVRKFLKLDQVPEEAPSVSGMVPVPTTGDAAAPIDLTEADAPPPGFGAAVAAAASDAMESVVEKAHEAKAGIASEFGTTAP</sequence>
<keyword evidence="4" id="KW-1185">Reference proteome</keyword>
<accession>A0A485LA67</accession>
<dbReference type="Pfam" id="PF00787">
    <property type="entry name" value="PX"/>
    <property type="match status" value="1"/>
</dbReference>
<dbReference type="EMBL" id="CAADRA010006399">
    <property type="protein sequence ID" value="VFT94880.1"/>
    <property type="molecule type" value="Genomic_DNA"/>
</dbReference>
<organism evidence="3 4">
    <name type="scientific">Aphanomyces stellatus</name>
    <dbReference type="NCBI Taxonomy" id="120398"/>
    <lineage>
        <taxon>Eukaryota</taxon>
        <taxon>Sar</taxon>
        <taxon>Stramenopiles</taxon>
        <taxon>Oomycota</taxon>
        <taxon>Saprolegniomycetes</taxon>
        <taxon>Saprolegniales</taxon>
        <taxon>Verrucalvaceae</taxon>
        <taxon>Aphanomyces</taxon>
    </lineage>
</organism>
<dbReference type="PROSITE" id="PS50195">
    <property type="entry name" value="PX"/>
    <property type="match status" value="1"/>
</dbReference>
<dbReference type="Proteomes" id="UP000332933">
    <property type="component" value="Unassembled WGS sequence"/>
</dbReference>
<dbReference type="Gene3D" id="3.30.1520.10">
    <property type="entry name" value="Phox-like domain"/>
    <property type="match status" value="1"/>
</dbReference>
<dbReference type="CDD" id="cd06093">
    <property type="entry name" value="PX_domain"/>
    <property type="match status" value="1"/>
</dbReference>
<reference evidence="2" key="2">
    <citation type="submission" date="2019-06" db="EMBL/GenBank/DDBJ databases">
        <title>Genomics analysis of Aphanomyces spp. identifies a new class of oomycete effector associated with host adaptation.</title>
        <authorList>
            <person name="Gaulin E."/>
        </authorList>
    </citation>
    <scope>NUCLEOTIDE SEQUENCE</scope>
    <source>
        <strain evidence="2">CBS 578.67</strain>
    </source>
</reference>
<evidence type="ECO:0000259" key="1">
    <source>
        <dbReference type="PROSITE" id="PS50195"/>
    </source>
</evidence>
<gene>
    <name evidence="3" type="primary">Aste57867_18142</name>
    <name evidence="2" type="ORF">As57867_018080</name>
    <name evidence="3" type="ORF">ASTE57867_18142</name>
</gene>